<dbReference type="RefSeq" id="WP_096513620.1">
    <property type="nucleotide sequence ID" value="NZ_AP017423.2"/>
</dbReference>
<dbReference type="Proteomes" id="UP000218595">
    <property type="component" value="Chromosome"/>
</dbReference>
<proteinExistence type="predicted"/>
<dbReference type="EMBL" id="AP017423">
    <property type="protein sequence ID" value="BCX65961.1"/>
    <property type="molecule type" value="Genomic_DNA"/>
</dbReference>
<evidence type="ECO:0000313" key="2">
    <source>
        <dbReference type="Proteomes" id="UP000218595"/>
    </source>
</evidence>
<gene>
    <name evidence="1" type="ORF">LAB08_R05680</name>
</gene>
<protein>
    <submittedName>
        <fullName evidence="1">Uncharacterized protein</fullName>
    </submittedName>
</protein>
<evidence type="ECO:0000313" key="1">
    <source>
        <dbReference type="EMBL" id="BCX65961.1"/>
    </source>
</evidence>
<keyword evidence="2" id="KW-1185">Reference proteome</keyword>
<organism evidence="1 2">
    <name type="scientific">Pseudomonas izuensis</name>
    <dbReference type="NCBI Taxonomy" id="2684212"/>
    <lineage>
        <taxon>Bacteria</taxon>
        <taxon>Pseudomonadati</taxon>
        <taxon>Pseudomonadota</taxon>
        <taxon>Gammaproteobacteria</taxon>
        <taxon>Pseudomonadales</taxon>
        <taxon>Pseudomonadaceae</taxon>
        <taxon>Pseudomonas</taxon>
    </lineage>
</organism>
<reference evidence="1 2" key="1">
    <citation type="submission" date="2016-04" db="EMBL/GenBank/DDBJ databases">
        <title>Complete genome sequence of Pseudomonas sp. LAB-08 isolated from TCE contaminated aquifer soil.</title>
        <authorList>
            <person name="Dohra H."/>
            <person name="Suzuki K."/>
            <person name="Fatma A."/>
            <person name="Inuzuka Y."/>
            <person name="Honjo M."/>
            <person name="Tashiro Y."/>
            <person name="Futamata H."/>
        </authorList>
    </citation>
    <scope>NUCLEOTIDE SEQUENCE [LARGE SCALE GENOMIC DNA]</scope>
    <source>
        <strain evidence="1 2">LAB-08</strain>
    </source>
</reference>
<sequence length="216" mass="24798">MPVHADAAVVGGCLLAFDSIVDLQDQQDIQDCLLYSELTANDKYPQHTSQKVWFDCYKNQLLEVGFTLEAMVHTEPFRVTSVPQLLRTGHEVIVRLGSKRMGELFEHTYRALELDKFAWEFFHGNVMHGGLGILKCAPCERLASGKTVVCLFGMRVSTTVTEQDFFFWKEFDKRVLIVPDGGVYAFKRKVFEDHRAQVHEKIEAYSERLLVHKLKL</sequence>
<accession>A0ABM7RU62</accession>
<name>A0ABM7RU62_9PSED</name>